<dbReference type="RefSeq" id="WP_394512180.1">
    <property type="nucleotide sequence ID" value="NZ_JBIGHX010000006.1"/>
</dbReference>
<dbReference type="Proteomes" id="UP001606302">
    <property type="component" value="Unassembled WGS sequence"/>
</dbReference>
<accession>A0ABW7GMR8</accession>
<gene>
    <name evidence="2" type="ORF">ACG04Q_16865</name>
</gene>
<dbReference type="Pfam" id="PF20226">
    <property type="entry name" value="DUF6585"/>
    <property type="match status" value="1"/>
</dbReference>
<comment type="caution">
    <text evidence="2">The sequence shown here is derived from an EMBL/GenBank/DDBJ whole genome shotgun (WGS) entry which is preliminary data.</text>
</comment>
<reference evidence="2 3" key="1">
    <citation type="submission" date="2024-08" db="EMBL/GenBank/DDBJ databases">
        <authorList>
            <person name="Lu H."/>
        </authorList>
    </citation>
    <scope>NUCLEOTIDE SEQUENCE [LARGE SCALE GENOMIC DNA]</scope>
    <source>
        <strain evidence="2 3">DXS20W</strain>
    </source>
</reference>
<feature type="transmembrane region" description="Helical" evidence="1">
    <location>
        <begin position="249"/>
        <end position="269"/>
    </location>
</feature>
<dbReference type="InterPro" id="IPR046492">
    <property type="entry name" value="DUF6585"/>
</dbReference>
<evidence type="ECO:0000313" key="2">
    <source>
        <dbReference type="EMBL" id="MFG6463246.1"/>
    </source>
</evidence>
<keyword evidence="3" id="KW-1185">Reference proteome</keyword>
<proteinExistence type="predicted"/>
<name>A0ABW7GMR8_9BURK</name>
<organism evidence="2 3">
    <name type="scientific">Pelomonas lactea</name>
    <dbReference type="NCBI Taxonomy" id="3299030"/>
    <lineage>
        <taxon>Bacteria</taxon>
        <taxon>Pseudomonadati</taxon>
        <taxon>Pseudomonadota</taxon>
        <taxon>Betaproteobacteria</taxon>
        <taxon>Burkholderiales</taxon>
        <taxon>Sphaerotilaceae</taxon>
        <taxon>Roseateles</taxon>
    </lineage>
</organism>
<feature type="transmembrane region" description="Helical" evidence="1">
    <location>
        <begin position="176"/>
        <end position="196"/>
    </location>
</feature>
<evidence type="ECO:0000313" key="3">
    <source>
        <dbReference type="Proteomes" id="UP001606302"/>
    </source>
</evidence>
<feature type="transmembrane region" description="Helical" evidence="1">
    <location>
        <begin position="222"/>
        <end position="243"/>
    </location>
</feature>
<protein>
    <submittedName>
        <fullName evidence="2">DUF6585 family protein</fullName>
    </submittedName>
</protein>
<keyword evidence="1" id="KW-1133">Transmembrane helix</keyword>
<keyword evidence="1" id="KW-0472">Membrane</keyword>
<keyword evidence="1" id="KW-0812">Transmembrane</keyword>
<dbReference type="EMBL" id="JBIGHX010000006">
    <property type="protein sequence ID" value="MFG6463246.1"/>
    <property type="molecule type" value="Genomic_DNA"/>
</dbReference>
<sequence>MKQYIWMKVIAAGLALAALLFGISIMDADPTLRVQQDVSMADIEAGKMPPDGQKVRITDAWLLPTWVVEYSHSRKRGDHAHVTVGLGSRETFERAAAGQTADVKLWLRLPQDFKTREGAATAMNDDALYLRQQPREGVINALPDSVRENIKSGGPWTSSATMRLEEGATPNSEGDGVGFVAAGMLALLLVAAWVAVDHANQGWLRDLATAGATPFQGASRWLLAYGVALLGAPLLAFFVAGAWVDARQLDAALLGWVLALLALAGFALWRHRVAFVVTPQGLDRASRSGTQPLLRWDDVDALSIAQRNFRGSVSVSYTLHAGERKAKVGNSLFAGGVDRYKELGALLRDEVNRRVAPPLFAKLASGARVAFGALGAHRDGLVKGRLETGELLPWADIDSANFADGKLKIKRKGKLLAWDNVALGKVRNPDVLIQLIEQRGLASAAQ</sequence>
<evidence type="ECO:0000256" key="1">
    <source>
        <dbReference type="SAM" id="Phobius"/>
    </source>
</evidence>